<name>A0A1J4KEB3_9EUKA</name>
<feature type="transmembrane region" description="Helical" evidence="1">
    <location>
        <begin position="74"/>
        <end position="90"/>
    </location>
</feature>
<dbReference type="GeneID" id="94836770"/>
<reference evidence="2" key="1">
    <citation type="submission" date="2016-10" db="EMBL/GenBank/DDBJ databases">
        <authorList>
            <person name="Benchimol M."/>
            <person name="Almeida L.G."/>
            <person name="Vasconcelos A.T."/>
            <person name="Perreira-Neves A."/>
            <person name="Rosa I.A."/>
            <person name="Tasca T."/>
            <person name="Bogo M.R."/>
            <person name="de Souza W."/>
        </authorList>
    </citation>
    <scope>NUCLEOTIDE SEQUENCE [LARGE SCALE GENOMIC DNA]</scope>
    <source>
        <strain evidence="2">K</strain>
    </source>
</reference>
<feature type="transmembrane region" description="Helical" evidence="1">
    <location>
        <begin position="160"/>
        <end position="177"/>
    </location>
</feature>
<comment type="caution">
    <text evidence="2">The sequence shown here is derived from an EMBL/GenBank/DDBJ whole genome shotgun (WGS) entry which is preliminary data.</text>
</comment>
<feature type="transmembrane region" description="Helical" evidence="1">
    <location>
        <begin position="97"/>
        <end position="117"/>
    </location>
</feature>
<feature type="transmembrane region" description="Helical" evidence="1">
    <location>
        <begin position="232"/>
        <end position="251"/>
    </location>
</feature>
<gene>
    <name evidence="2" type="ORF">TRFO_21580</name>
</gene>
<feature type="transmembrane region" description="Helical" evidence="1">
    <location>
        <begin position="183"/>
        <end position="200"/>
    </location>
</feature>
<evidence type="ECO:0000313" key="3">
    <source>
        <dbReference type="Proteomes" id="UP000179807"/>
    </source>
</evidence>
<proteinExistence type="predicted"/>
<evidence type="ECO:0000313" key="2">
    <source>
        <dbReference type="EMBL" id="OHT09531.1"/>
    </source>
</evidence>
<keyword evidence="1" id="KW-0472">Membrane</keyword>
<evidence type="ECO:0000256" key="1">
    <source>
        <dbReference type="SAM" id="Phobius"/>
    </source>
</evidence>
<dbReference type="EMBL" id="MLAK01000637">
    <property type="protein sequence ID" value="OHT09531.1"/>
    <property type="molecule type" value="Genomic_DNA"/>
</dbReference>
<dbReference type="VEuPathDB" id="TrichDB:TRFO_21580"/>
<dbReference type="Proteomes" id="UP000179807">
    <property type="component" value="Unassembled WGS sequence"/>
</dbReference>
<keyword evidence="1" id="KW-0812">Transmembrane</keyword>
<protein>
    <submittedName>
        <fullName evidence="2">Uncharacterized protein</fullName>
    </submittedName>
</protein>
<sequence>MNILHFFLILLWQVVHLLGITIQLLSRSLKSYNKKAVWKRNAFRLSLAIIFVSILIVWYPIQTCNIFEFGNIQIISYCLIIVCCIVVSSSGDFPKQIVNSMIVLTTSCFLNLVFSTIKNYFRNDKESFISDFYEKIIIFYGSLFILGYLATFIKYKWIKYCYYLSFGSFFTLITIIMRYSGNLSYQILAAVLFIIVEYYIIGKTNGLIISTNSYIFFLINTLIVVILNDANYFSIVNFLLICATIMEVLSLDKLLHTLMKNREDNMIDLMSYAREALSL</sequence>
<dbReference type="AlphaFoldDB" id="A0A1J4KEB3"/>
<organism evidence="2 3">
    <name type="scientific">Tritrichomonas foetus</name>
    <dbReference type="NCBI Taxonomy" id="1144522"/>
    <lineage>
        <taxon>Eukaryota</taxon>
        <taxon>Metamonada</taxon>
        <taxon>Parabasalia</taxon>
        <taxon>Tritrichomonadida</taxon>
        <taxon>Tritrichomonadidae</taxon>
        <taxon>Tritrichomonas</taxon>
    </lineage>
</organism>
<feature type="transmembrane region" description="Helical" evidence="1">
    <location>
        <begin position="137"/>
        <end position="153"/>
    </location>
</feature>
<feature type="transmembrane region" description="Helical" evidence="1">
    <location>
        <begin position="6"/>
        <end position="25"/>
    </location>
</feature>
<feature type="transmembrane region" description="Helical" evidence="1">
    <location>
        <begin position="45"/>
        <end position="62"/>
    </location>
</feature>
<keyword evidence="1" id="KW-1133">Transmembrane helix</keyword>
<feature type="transmembrane region" description="Helical" evidence="1">
    <location>
        <begin position="207"/>
        <end position="226"/>
    </location>
</feature>
<accession>A0A1J4KEB3</accession>
<keyword evidence="3" id="KW-1185">Reference proteome</keyword>
<dbReference type="RefSeq" id="XP_068362667.1">
    <property type="nucleotide sequence ID" value="XM_068502066.1"/>
</dbReference>